<accession>A0ABS9CMY0</accession>
<proteinExistence type="predicted"/>
<sequence>MQIIPMTIEDYDAVYDLWLHTPGMGLNTADDSREGIAAYLRRNPTTCFTAKEGDRLLGAILAGHDGRRGYISHTAVREDAQRQGVGTALVEAVLEALQAEGIRKVALVVFARNEKGNAFWEKLGFTGRDDLVYRNKALAELVRIDT</sequence>
<gene>
    <name evidence="4" type="ORF">JQM67_02760</name>
</gene>
<dbReference type="PROSITE" id="PS51186">
    <property type="entry name" value="GNAT"/>
    <property type="match status" value="1"/>
</dbReference>
<evidence type="ECO:0000256" key="2">
    <source>
        <dbReference type="ARBA" id="ARBA00023315"/>
    </source>
</evidence>
<keyword evidence="2" id="KW-0012">Acyltransferase</keyword>
<dbReference type="RefSeq" id="WP_235322539.1">
    <property type="nucleotide sequence ID" value="NZ_JAFBIT010000001.1"/>
</dbReference>
<protein>
    <submittedName>
        <fullName evidence="4">GNAT family N-acetyltransferase</fullName>
    </submittedName>
</protein>
<organism evidence="4 5">
    <name type="scientific">Anaeromassilibacillus senegalensis</name>
    <dbReference type="NCBI Taxonomy" id="1673717"/>
    <lineage>
        <taxon>Bacteria</taxon>
        <taxon>Bacillati</taxon>
        <taxon>Bacillota</taxon>
        <taxon>Clostridia</taxon>
        <taxon>Eubacteriales</taxon>
        <taxon>Acutalibacteraceae</taxon>
        <taxon>Anaeromassilibacillus</taxon>
    </lineage>
</organism>
<dbReference type="InterPro" id="IPR016181">
    <property type="entry name" value="Acyl_CoA_acyltransferase"/>
</dbReference>
<evidence type="ECO:0000313" key="5">
    <source>
        <dbReference type="Proteomes" id="UP001299220"/>
    </source>
</evidence>
<evidence type="ECO:0000313" key="4">
    <source>
        <dbReference type="EMBL" id="MCF2651527.1"/>
    </source>
</evidence>
<dbReference type="Proteomes" id="UP001299220">
    <property type="component" value="Unassembled WGS sequence"/>
</dbReference>
<name>A0ABS9CMY0_9FIRM</name>
<dbReference type="InterPro" id="IPR050832">
    <property type="entry name" value="Bact_Acetyltransf"/>
</dbReference>
<comment type="caution">
    <text evidence="4">The sequence shown here is derived from an EMBL/GenBank/DDBJ whole genome shotgun (WGS) entry which is preliminary data.</text>
</comment>
<dbReference type="SUPFAM" id="SSF55729">
    <property type="entry name" value="Acyl-CoA N-acyltransferases (Nat)"/>
    <property type="match status" value="1"/>
</dbReference>
<keyword evidence="1" id="KW-0808">Transferase</keyword>
<evidence type="ECO:0000259" key="3">
    <source>
        <dbReference type="PROSITE" id="PS51186"/>
    </source>
</evidence>
<dbReference type="Gene3D" id="3.40.630.30">
    <property type="match status" value="1"/>
</dbReference>
<reference evidence="4 5" key="1">
    <citation type="submission" date="2020-12" db="EMBL/GenBank/DDBJ databases">
        <title>Whole genome sequences of gut porcine anaerobes.</title>
        <authorList>
            <person name="Kubasova T."/>
            <person name="Jahodarova E."/>
            <person name="Rychlik I."/>
        </authorList>
    </citation>
    <scope>NUCLEOTIDE SEQUENCE [LARGE SCALE GENOMIC DNA]</scope>
    <source>
        <strain evidence="4 5">An867</strain>
    </source>
</reference>
<dbReference type="PANTHER" id="PTHR43877">
    <property type="entry name" value="AMINOALKYLPHOSPHONATE N-ACETYLTRANSFERASE-RELATED-RELATED"/>
    <property type="match status" value="1"/>
</dbReference>
<feature type="domain" description="N-acetyltransferase" evidence="3">
    <location>
        <begin position="1"/>
        <end position="145"/>
    </location>
</feature>
<dbReference type="CDD" id="cd04301">
    <property type="entry name" value="NAT_SF"/>
    <property type="match status" value="1"/>
</dbReference>
<dbReference type="EMBL" id="JAFBIT010000001">
    <property type="protein sequence ID" value="MCF2651527.1"/>
    <property type="molecule type" value="Genomic_DNA"/>
</dbReference>
<dbReference type="Pfam" id="PF00583">
    <property type="entry name" value="Acetyltransf_1"/>
    <property type="match status" value="1"/>
</dbReference>
<keyword evidence="5" id="KW-1185">Reference proteome</keyword>
<evidence type="ECO:0000256" key="1">
    <source>
        <dbReference type="ARBA" id="ARBA00022679"/>
    </source>
</evidence>
<dbReference type="InterPro" id="IPR000182">
    <property type="entry name" value="GNAT_dom"/>
</dbReference>